<proteinExistence type="predicted"/>
<sequence length="56" mass="6658">MMGDSAKKQEALNALNGISYNDWMEIKFKIDKYFSDQLSKYEKQLKLDSQYTNSHY</sequence>
<name>A0AAP2UFM2_9FIRM</name>
<protein>
    <submittedName>
        <fullName evidence="1">Uncharacterized protein</fullName>
    </submittedName>
</protein>
<gene>
    <name evidence="1" type="ORF">NE542_02765</name>
</gene>
<reference evidence="1" key="1">
    <citation type="submission" date="2022-06" db="EMBL/GenBank/DDBJ databases">
        <title>Isolation of gut microbiota from human fecal samples.</title>
        <authorList>
            <person name="Pamer E.G."/>
            <person name="Barat B."/>
            <person name="Waligurski E."/>
            <person name="Medina S."/>
            <person name="Paddock L."/>
            <person name="Mostad J."/>
        </authorList>
    </citation>
    <scope>NUCLEOTIDE SEQUENCE</scope>
    <source>
        <strain evidence="1">DFI.6.24</strain>
    </source>
</reference>
<evidence type="ECO:0000313" key="1">
    <source>
        <dbReference type="EMBL" id="MCQ5060760.1"/>
    </source>
</evidence>
<dbReference type="AlphaFoldDB" id="A0AAP2UFM2"/>
<evidence type="ECO:0000313" key="2">
    <source>
        <dbReference type="Proteomes" id="UP001204814"/>
    </source>
</evidence>
<dbReference type="EMBL" id="JANGBO010000001">
    <property type="protein sequence ID" value="MCQ5060760.1"/>
    <property type="molecule type" value="Genomic_DNA"/>
</dbReference>
<organism evidence="1 2">
    <name type="scientific">Faecalibacillus intestinalis</name>
    <dbReference type="NCBI Taxonomy" id="1982626"/>
    <lineage>
        <taxon>Bacteria</taxon>
        <taxon>Bacillati</taxon>
        <taxon>Bacillota</taxon>
        <taxon>Erysipelotrichia</taxon>
        <taxon>Erysipelotrichales</taxon>
        <taxon>Coprobacillaceae</taxon>
        <taxon>Faecalibacillus</taxon>
    </lineage>
</organism>
<dbReference type="Proteomes" id="UP001204814">
    <property type="component" value="Unassembled WGS sequence"/>
</dbReference>
<dbReference type="RefSeq" id="WP_227351705.1">
    <property type="nucleotide sequence ID" value="NZ_JAJDKX010000001.1"/>
</dbReference>
<accession>A0AAP2UFM2</accession>
<comment type="caution">
    <text evidence="1">The sequence shown here is derived from an EMBL/GenBank/DDBJ whole genome shotgun (WGS) entry which is preliminary data.</text>
</comment>